<dbReference type="GO" id="GO:0003723">
    <property type="term" value="F:RNA binding"/>
    <property type="evidence" value="ECO:0007669"/>
    <property type="project" value="UniProtKB-KW"/>
</dbReference>
<dbReference type="SUPFAM" id="SSF81891">
    <property type="entry name" value="Poly A polymerase C-terminal region-like"/>
    <property type="match status" value="1"/>
</dbReference>
<evidence type="ECO:0000256" key="4">
    <source>
        <dbReference type="ARBA" id="ARBA00022741"/>
    </source>
</evidence>
<dbReference type="AlphaFoldDB" id="A0A381UQG8"/>
<evidence type="ECO:0000256" key="6">
    <source>
        <dbReference type="ARBA" id="ARBA00022884"/>
    </source>
</evidence>
<keyword evidence="4" id="KW-0547">Nucleotide-binding</keyword>
<feature type="domain" description="tRNA nucleotidyltransferase/poly(A) polymerase RNA and SrmB- binding" evidence="7">
    <location>
        <begin position="1"/>
        <end position="56"/>
    </location>
</feature>
<proteinExistence type="predicted"/>
<keyword evidence="6" id="KW-0694">RNA-binding</keyword>
<dbReference type="EMBL" id="UINC01006853">
    <property type="protein sequence ID" value="SVA30021.1"/>
    <property type="molecule type" value="Genomic_DNA"/>
</dbReference>
<reference evidence="9" key="1">
    <citation type="submission" date="2018-05" db="EMBL/GenBank/DDBJ databases">
        <authorList>
            <person name="Lanie J.A."/>
            <person name="Ng W.-L."/>
            <person name="Kazmierczak K.M."/>
            <person name="Andrzejewski T.M."/>
            <person name="Davidsen T.M."/>
            <person name="Wayne K.J."/>
            <person name="Tettelin H."/>
            <person name="Glass J.I."/>
            <person name="Rusch D."/>
            <person name="Podicherti R."/>
            <person name="Tsui H.-C.T."/>
            <person name="Winkler M.E."/>
        </authorList>
    </citation>
    <scope>NUCLEOTIDE SEQUENCE</scope>
</reference>
<keyword evidence="3" id="KW-0479">Metal-binding</keyword>
<organism evidence="9">
    <name type="scientific">marine metagenome</name>
    <dbReference type="NCBI Taxonomy" id="408172"/>
    <lineage>
        <taxon>unclassified sequences</taxon>
        <taxon>metagenomes</taxon>
        <taxon>ecological metagenomes</taxon>
    </lineage>
</organism>
<evidence type="ECO:0000256" key="2">
    <source>
        <dbReference type="ARBA" id="ARBA00022695"/>
    </source>
</evidence>
<gene>
    <name evidence="9" type="ORF">METZ01_LOCUS82875</name>
</gene>
<evidence type="ECO:0000259" key="8">
    <source>
        <dbReference type="Pfam" id="PF13735"/>
    </source>
</evidence>
<dbReference type="Gene3D" id="1.10.3090.10">
    <property type="entry name" value="cca-adding enzyme, domain 2"/>
    <property type="match status" value="1"/>
</dbReference>
<dbReference type="Pfam" id="PF13735">
    <property type="entry name" value="tRNA_NucTran2_2"/>
    <property type="match status" value="1"/>
</dbReference>
<dbReference type="GO" id="GO:0000166">
    <property type="term" value="F:nucleotide binding"/>
    <property type="evidence" value="ECO:0007669"/>
    <property type="project" value="UniProtKB-KW"/>
</dbReference>
<keyword evidence="1" id="KW-0819">tRNA processing</keyword>
<feature type="domain" description="CCA-adding enzyme C-terminal" evidence="8">
    <location>
        <begin position="126"/>
        <end position="263"/>
    </location>
</feature>
<dbReference type="Pfam" id="PF12627">
    <property type="entry name" value="PolyA_pol_RNAbd"/>
    <property type="match status" value="1"/>
</dbReference>
<sequence>DEETLQGISLYRKNISTAAGERVWQELLSFFEADDTGVLIDLMQKSKLLSCILPEFFIDWEEILTSYKRLENIISNLVLYFPRHTPTLNPSERALLKLSVLLKETDKTLSIENINRKNYGTPNTFNTLNALKASNNEIAFICKAIQNSHVFSISLSSNLNNSSLYDLCVIGGDQLVAGLLLKACSLPILDSFEFSKHEKLYSCTQLLEFYFGSYLPVLGEKALLNGNDLIRIFNISPSPALGNVLQSIQRAQVLGEIKTAKEAKDLAEKLLKS</sequence>
<feature type="non-terminal residue" evidence="9">
    <location>
        <position position="1"/>
    </location>
</feature>
<name>A0A381UQG8_9ZZZZ</name>
<keyword evidence="2" id="KW-0808">Transferase</keyword>
<dbReference type="PANTHER" id="PTHR47545">
    <property type="entry name" value="MULTIFUNCTIONAL CCA PROTEIN"/>
    <property type="match status" value="1"/>
</dbReference>
<dbReference type="InterPro" id="IPR032828">
    <property type="entry name" value="PolyA_RNA-bd"/>
</dbReference>
<evidence type="ECO:0000256" key="5">
    <source>
        <dbReference type="ARBA" id="ARBA00022842"/>
    </source>
</evidence>
<evidence type="ECO:0000256" key="3">
    <source>
        <dbReference type="ARBA" id="ARBA00022723"/>
    </source>
</evidence>
<dbReference type="InterPro" id="IPR032810">
    <property type="entry name" value="CCA-adding_enz_C"/>
</dbReference>
<dbReference type="GO" id="GO:0046872">
    <property type="term" value="F:metal ion binding"/>
    <property type="evidence" value="ECO:0007669"/>
    <property type="project" value="UniProtKB-KW"/>
</dbReference>
<keyword evidence="2" id="KW-0548">Nucleotidyltransferase</keyword>
<dbReference type="InterPro" id="IPR050124">
    <property type="entry name" value="tRNA_CCA-adding_enzyme"/>
</dbReference>
<dbReference type="GO" id="GO:0016779">
    <property type="term" value="F:nucleotidyltransferase activity"/>
    <property type="evidence" value="ECO:0007669"/>
    <property type="project" value="UniProtKB-KW"/>
</dbReference>
<accession>A0A381UQG8</accession>
<keyword evidence="5" id="KW-0460">Magnesium</keyword>
<evidence type="ECO:0000313" key="9">
    <source>
        <dbReference type="EMBL" id="SVA30021.1"/>
    </source>
</evidence>
<protein>
    <recommendedName>
        <fullName evidence="10">CCA-adding enzyme C-terminal domain-containing protein</fullName>
    </recommendedName>
</protein>
<dbReference type="PANTHER" id="PTHR47545:SF1">
    <property type="entry name" value="MULTIFUNCTIONAL CCA PROTEIN"/>
    <property type="match status" value="1"/>
</dbReference>
<evidence type="ECO:0000259" key="7">
    <source>
        <dbReference type="Pfam" id="PF12627"/>
    </source>
</evidence>
<evidence type="ECO:0000256" key="1">
    <source>
        <dbReference type="ARBA" id="ARBA00022694"/>
    </source>
</evidence>
<evidence type="ECO:0008006" key="10">
    <source>
        <dbReference type="Google" id="ProtNLM"/>
    </source>
</evidence>
<dbReference type="GO" id="GO:0008033">
    <property type="term" value="P:tRNA processing"/>
    <property type="evidence" value="ECO:0007669"/>
    <property type="project" value="UniProtKB-KW"/>
</dbReference>